<dbReference type="InterPro" id="IPR020056">
    <property type="entry name" value="Rbsml_bL25/Gln-tRNA_synth_N"/>
</dbReference>
<evidence type="ECO:0000256" key="2">
    <source>
        <dbReference type="ARBA" id="ARBA00022884"/>
    </source>
</evidence>
<dbReference type="SUPFAM" id="SSF50715">
    <property type="entry name" value="Ribosomal protein L25-like"/>
    <property type="match status" value="1"/>
</dbReference>
<evidence type="ECO:0000313" key="9">
    <source>
        <dbReference type="EMBL" id="WIM68481.1"/>
    </source>
</evidence>
<dbReference type="Pfam" id="PF14693">
    <property type="entry name" value="Ribosomal_TL5_C"/>
    <property type="match status" value="1"/>
</dbReference>
<organism evidence="9 10">
    <name type="scientific">Corynebacterium breve</name>
    <dbReference type="NCBI Taxonomy" id="3049799"/>
    <lineage>
        <taxon>Bacteria</taxon>
        <taxon>Bacillati</taxon>
        <taxon>Actinomycetota</taxon>
        <taxon>Actinomycetes</taxon>
        <taxon>Mycobacteriales</taxon>
        <taxon>Corynebacteriaceae</taxon>
        <taxon>Corynebacterium</taxon>
    </lineage>
</organism>
<keyword evidence="4 5" id="KW-0687">Ribonucleoprotein</keyword>
<dbReference type="InterPro" id="IPR020930">
    <property type="entry name" value="Ribosomal_uL5_bac-type"/>
</dbReference>
<evidence type="ECO:0000256" key="6">
    <source>
        <dbReference type="SAM" id="MobiDB-lite"/>
    </source>
</evidence>
<dbReference type="Proteomes" id="UP001225598">
    <property type="component" value="Chromosome"/>
</dbReference>
<dbReference type="NCBIfam" id="NF004131">
    <property type="entry name" value="PRK05618.2-1"/>
    <property type="match status" value="1"/>
</dbReference>
<evidence type="ECO:0000313" key="10">
    <source>
        <dbReference type="Proteomes" id="UP001225598"/>
    </source>
</evidence>
<reference evidence="9 10" key="1">
    <citation type="submission" date="2023-05" db="EMBL/GenBank/DDBJ databases">
        <title>Corynebacterium suedekumii sp. nov. and Corynebacterium breve sp. nov. isolated from raw cow's milk.</title>
        <authorList>
            <person name="Baer M.K."/>
            <person name="Mehl L."/>
            <person name="Hellmuth R."/>
            <person name="Marke G."/>
            <person name="Lipski A."/>
        </authorList>
    </citation>
    <scope>NUCLEOTIDE SEQUENCE [LARGE SCALE GENOMIC DNA]</scope>
    <source>
        <strain evidence="9 10">R4</strain>
    </source>
</reference>
<keyword evidence="10" id="KW-1185">Reference proteome</keyword>
<dbReference type="HAMAP" id="MF_01334">
    <property type="entry name" value="Ribosomal_bL25_CTC"/>
    <property type="match status" value="1"/>
</dbReference>
<dbReference type="InterPro" id="IPR001021">
    <property type="entry name" value="Ribosomal_bL25_long"/>
</dbReference>
<evidence type="ECO:0000256" key="5">
    <source>
        <dbReference type="HAMAP-Rule" id="MF_01334"/>
    </source>
</evidence>
<evidence type="ECO:0000256" key="3">
    <source>
        <dbReference type="ARBA" id="ARBA00022980"/>
    </source>
</evidence>
<dbReference type="PANTHER" id="PTHR33284:SF1">
    <property type="entry name" value="RIBOSOMAL PROTEIN L25_GLN-TRNA SYNTHETASE, ANTI-CODON-BINDING DOMAIN-CONTAINING PROTEIN"/>
    <property type="match status" value="1"/>
</dbReference>
<dbReference type="Gene3D" id="2.40.240.10">
    <property type="entry name" value="Ribosomal Protein L25, Chain P"/>
    <property type="match status" value="1"/>
</dbReference>
<keyword evidence="1 5" id="KW-0699">rRNA-binding</keyword>
<dbReference type="CDD" id="cd00495">
    <property type="entry name" value="Ribosomal_L25_TL5_CTC"/>
    <property type="match status" value="1"/>
</dbReference>
<feature type="domain" description="Large ribosomal subunit protein bL25 beta" evidence="8">
    <location>
        <begin position="101"/>
        <end position="179"/>
    </location>
</feature>
<evidence type="ECO:0000256" key="4">
    <source>
        <dbReference type="ARBA" id="ARBA00023274"/>
    </source>
</evidence>
<evidence type="ECO:0000259" key="8">
    <source>
        <dbReference type="Pfam" id="PF14693"/>
    </source>
</evidence>
<dbReference type="EMBL" id="CP126969">
    <property type="protein sequence ID" value="WIM68481.1"/>
    <property type="molecule type" value="Genomic_DNA"/>
</dbReference>
<dbReference type="InterPro" id="IPR020057">
    <property type="entry name" value="Ribosomal_bL25_b-dom"/>
</dbReference>
<dbReference type="Gene3D" id="2.170.120.20">
    <property type="entry name" value="Ribosomal protein L25, beta domain"/>
    <property type="match status" value="1"/>
</dbReference>
<feature type="domain" description="Large ribosomal subunit protein bL25 L25" evidence="7">
    <location>
        <begin position="7"/>
        <end position="93"/>
    </location>
</feature>
<evidence type="ECO:0000259" key="7">
    <source>
        <dbReference type="Pfam" id="PF01386"/>
    </source>
</evidence>
<dbReference type="NCBIfam" id="TIGR00731">
    <property type="entry name" value="bL25_bact_ctc"/>
    <property type="match status" value="1"/>
</dbReference>
<dbReference type="Pfam" id="PF01386">
    <property type="entry name" value="Ribosomal_L25p"/>
    <property type="match status" value="1"/>
</dbReference>
<dbReference type="InterPro" id="IPR011035">
    <property type="entry name" value="Ribosomal_bL25/Gln-tRNA_synth"/>
</dbReference>
<keyword evidence="3 5" id="KW-0689">Ribosomal protein</keyword>
<comment type="subunit">
    <text evidence="5">Part of the 50S ribosomal subunit; part of the 5S rRNA/L5/L18/L25 subcomplex. Contacts the 5S rRNA. Binds to the 5S rRNA independently of L5 and L18.</text>
</comment>
<dbReference type="GO" id="GO:0005840">
    <property type="term" value="C:ribosome"/>
    <property type="evidence" value="ECO:0007669"/>
    <property type="project" value="UniProtKB-KW"/>
</dbReference>
<dbReference type="PANTHER" id="PTHR33284">
    <property type="entry name" value="RIBOSOMAL PROTEIN L25/GLN-TRNA SYNTHETASE, ANTI-CODON-BINDING DOMAIN-CONTAINING PROTEIN"/>
    <property type="match status" value="1"/>
</dbReference>
<dbReference type="InterPro" id="IPR029751">
    <property type="entry name" value="Ribosomal_L25_dom"/>
</dbReference>
<feature type="region of interest" description="Disordered" evidence="6">
    <location>
        <begin position="180"/>
        <end position="211"/>
    </location>
</feature>
<comment type="function">
    <text evidence="5">This is one of the proteins that binds to the 5S RNA in the ribosome where it forms part of the central protuberance.</text>
</comment>
<name>A0ABY8VHP6_9CORY</name>
<dbReference type="RefSeq" id="WP_284826038.1">
    <property type="nucleotide sequence ID" value="NZ_CP126969.1"/>
</dbReference>
<gene>
    <name evidence="5" type="primary">rplY</name>
    <name evidence="5" type="synonym">ctc</name>
    <name evidence="9" type="ORF">QP027_03540</name>
</gene>
<protein>
    <recommendedName>
        <fullName evidence="5">Large ribosomal subunit protein bL25</fullName>
    </recommendedName>
    <alternativeName>
        <fullName evidence="5">General stress protein CTC</fullName>
    </alternativeName>
</protein>
<sequence length="211" mass="22675">MAETPVIKAEKREEFGKGASRRLRRDGRLPGVLYSAGEETLHFHADRLEVTALIRNDGVNAIAELEIDGEQHLSMVKFIDQNVITLNIDHIDMLGIKRGEKVEVDVPVIAEGEVFSGAMLIQEVDTILIEIDALKIPEEITVSVEGLQAGTQILAGDIQLPEGATLIDDAEALVLNITEEEEADLETDAGEEGAAGEESAADAPAEAPAED</sequence>
<proteinExistence type="inferred from homology"/>
<evidence type="ECO:0000256" key="1">
    <source>
        <dbReference type="ARBA" id="ARBA00022730"/>
    </source>
</evidence>
<accession>A0ABY8VHP6</accession>
<feature type="compositionally biased region" description="Acidic residues" evidence="6">
    <location>
        <begin position="180"/>
        <end position="195"/>
    </location>
</feature>
<dbReference type="InterPro" id="IPR037121">
    <property type="entry name" value="Ribosomal_bL25_C"/>
</dbReference>
<feature type="compositionally biased region" description="Low complexity" evidence="6">
    <location>
        <begin position="196"/>
        <end position="211"/>
    </location>
</feature>
<keyword evidence="2 5" id="KW-0694">RNA-binding</keyword>
<comment type="similarity">
    <text evidence="5">Belongs to the bacterial ribosomal protein bL25 family. CTC subfamily.</text>
</comment>